<gene>
    <name evidence="2" type="ORF">NA56DRAFT_693622</name>
</gene>
<dbReference type="Proteomes" id="UP000235672">
    <property type="component" value="Unassembled WGS sequence"/>
</dbReference>
<evidence type="ECO:0000256" key="1">
    <source>
        <dbReference type="SAM" id="MobiDB-lite"/>
    </source>
</evidence>
<dbReference type="EMBL" id="KZ613516">
    <property type="protein sequence ID" value="PMD15125.1"/>
    <property type="molecule type" value="Genomic_DNA"/>
</dbReference>
<evidence type="ECO:0000313" key="2">
    <source>
        <dbReference type="EMBL" id="PMD15125.1"/>
    </source>
</evidence>
<feature type="compositionally biased region" description="Polar residues" evidence="1">
    <location>
        <begin position="470"/>
        <end position="489"/>
    </location>
</feature>
<reference evidence="2 3" key="1">
    <citation type="submission" date="2016-05" db="EMBL/GenBank/DDBJ databases">
        <title>A degradative enzymes factory behind the ericoid mycorrhizal symbiosis.</title>
        <authorList>
            <consortium name="DOE Joint Genome Institute"/>
            <person name="Martino E."/>
            <person name="Morin E."/>
            <person name="Grelet G."/>
            <person name="Kuo A."/>
            <person name="Kohler A."/>
            <person name="Daghino S."/>
            <person name="Barry K."/>
            <person name="Choi C."/>
            <person name="Cichocki N."/>
            <person name="Clum A."/>
            <person name="Copeland A."/>
            <person name="Hainaut M."/>
            <person name="Haridas S."/>
            <person name="Labutti K."/>
            <person name="Lindquist E."/>
            <person name="Lipzen A."/>
            <person name="Khouja H.-R."/>
            <person name="Murat C."/>
            <person name="Ohm R."/>
            <person name="Olson A."/>
            <person name="Spatafora J."/>
            <person name="Veneault-Fourrey C."/>
            <person name="Henrissat B."/>
            <person name="Grigoriev I."/>
            <person name="Martin F."/>
            <person name="Perotto S."/>
        </authorList>
    </citation>
    <scope>NUCLEOTIDE SEQUENCE [LARGE SCALE GENOMIC DNA]</scope>
    <source>
        <strain evidence="2 3">UAMH 7357</strain>
    </source>
</reference>
<accession>A0A2J6PM72</accession>
<feature type="compositionally biased region" description="Polar residues" evidence="1">
    <location>
        <begin position="343"/>
        <end position="370"/>
    </location>
</feature>
<dbReference type="STRING" id="1745343.A0A2J6PM72"/>
<feature type="compositionally biased region" description="Basic and acidic residues" evidence="1">
    <location>
        <begin position="446"/>
        <end position="468"/>
    </location>
</feature>
<organism evidence="2 3">
    <name type="scientific">Hyaloscypha hepaticicola</name>
    <dbReference type="NCBI Taxonomy" id="2082293"/>
    <lineage>
        <taxon>Eukaryota</taxon>
        <taxon>Fungi</taxon>
        <taxon>Dikarya</taxon>
        <taxon>Ascomycota</taxon>
        <taxon>Pezizomycotina</taxon>
        <taxon>Leotiomycetes</taxon>
        <taxon>Helotiales</taxon>
        <taxon>Hyaloscyphaceae</taxon>
        <taxon>Hyaloscypha</taxon>
    </lineage>
</organism>
<proteinExistence type="predicted"/>
<evidence type="ECO:0000313" key="3">
    <source>
        <dbReference type="Proteomes" id="UP000235672"/>
    </source>
</evidence>
<keyword evidence="3" id="KW-1185">Reference proteome</keyword>
<dbReference type="OrthoDB" id="3540796at2759"/>
<name>A0A2J6PM72_9HELO</name>
<sequence length="646" mass="72994">MSKLQSKNITTLCLGLGYSEDFVGRDPKTLTTAVTKFRKSFAEKGNDLPYGAPDSPEAQKFALAFCEENNRGQTLWPSGPDISWPTWPSDQSEILESLAHIFALQAFHQYQYNLKKEKQKMPSAMPALPSDRNTRELSPLSAKIDALTPIAPSGTRRRPAKKAGATSDEIFEGNEYAQDQFYKNCENEIQSLDPRNDQQPIKEFTRQWLFTPGARWPTTADIRVKTYMHDKNMYNTDVQDMKILPLTTSLRAGTEIEQGEGRDWKTLETRTKERIKSLAKEMEEKHLLKNESGTLRKLPFFRDLWMNRHSNYGPKDKVSRPAQKTKELDVVSTDCLPPDKTPTVRTTTANMLSKGPQTSSTTKAVRSESSGTRRKLDAIGESTPNEHQQKKRKKTPILTGNRPIRTPPLDQSGVLPSVTDAEVASREDSETAQHVAFAREVLSSDFEREVRQPERAQSRRQSTPKDTRPMTPTSPVVTNNTFQKGNRSIATPRRAVPVQSFNTRSASVTSPGMGNLQRSPALQAANFPAMQANPPPALVLEKADGSFDDDNPLPSAQFHNSNVDEFFSFVSETTQKPRDSFDSLTFTFLFASGDDRDWLIQEGDEIAWSRLQRKAHFLCNLWKTKTEESELQLVVEYGDKRKMFIY</sequence>
<protein>
    <submittedName>
        <fullName evidence="2">Uncharacterized protein</fullName>
    </submittedName>
</protein>
<feature type="region of interest" description="Disordered" evidence="1">
    <location>
        <begin position="332"/>
        <end position="432"/>
    </location>
</feature>
<dbReference type="AlphaFoldDB" id="A0A2J6PM72"/>
<feature type="region of interest" description="Disordered" evidence="1">
    <location>
        <begin position="446"/>
        <end position="496"/>
    </location>
</feature>